<organism evidence="1 2">
    <name type="scientific">Desulfotalea psychrophila (strain LSv54 / DSM 12343)</name>
    <dbReference type="NCBI Taxonomy" id="177439"/>
    <lineage>
        <taxon>Bacteria</taxon>
        <taxon>Pseudomonadati</taxon>
        <taxon>Thermodesulfobacteriota</taxon>
        <taxon>Desulfobulbia</taxon>
        <taxon>Desulfobulbales</taxon>
        <taxon>Desulfocapsaceae</taxon>
        <taxon>Desulfotalea</taxon>
    </lineage>
</organism>
<dbReference type="AlphaFoldDB" id="Q6AKB5"/>
<dbReference type="KEGG" id="dps:DP2481"/>
<dbReference type="HOGENOM" id="CLU_2537125_0_0_7"/>
<reference evidence="2" key="1">
    <citation type="journal article" date="2004" name="Environ. Microbiol.">
        <title>The genome of Desulfotalea psychrophila, a sulfate-reducing bacterium from permanently cold Arctic sediments.</title>
        <authorList>
            <person name="Rabus R."/>
            <person name="Ruepp A."/>
            <person name="Frickey T."/>
            <person name="Rattei T."/>
            <person name="Fartmann B."/>
            <person name="Stark M."/>
            <person name="Bauer M."/>
            <person name="Zibat A."/>
            <person name="Lombardot T."/>
            <person name="Becker I."/>
            <person name="Amann J."/>
            <person name="Gellner K."/>
            <person name="Teeling H."/>
            <person name="Leuschner W.D."/>
            <person name="Gloeckner F.-O."/>
            <person name="Lupas A.N."/>
            <person name="Amann R."/>
            <person name="Klenk H.-P."/>
        </authorList>
    </citation>
    <scope>NUCLEOTIDE SEQUENCE [LARGE SCALE GENOMIC DNA]</scope>
    <source>
        <strain evidence="2">DSM 12343 / LSv54</strain>
    </source>
</reference>
<dbReference type="EMBL" id="CR522870">
    <property type="protein sequence ID" value="CAG37210.1"/>
    <property type="molecule type" value="Genomic_DNA"/>
</dbReference>
<dbReference type="STRING" id="177439.DP2481"/>
<evidence type="ECO:0000313" key="1">
    <source>
        <dbReference type="EMBL" id="CAG37210.1"/>
    </source>
</evidence>
<dbReference type="Proteomes" id="UP000000602">
    <property type="component" value="Chromosome"/>
</dbReference>
<name>Q6AKB5_DESPS</name>
<evidence type="ECO:0000313" key="2">
    <source>
        <dbReference type="Proteomes" id="UP000000602"/>
    </source>
</evidence>
<gene>
    <name evidence="1" type="ordered locus">DP2481</name>
</gene>
<sequence>MPPSTSWPVSSCSAYTRGRNLKNQLFFQADLIYIDIKEKKSYEFLYRNRSSPASRSKRAPKEYLFDFFTKYSTYSCPETSEQD</sequence>
<proteinExistence type="predicted"/>
<protein>
    <submittedName>
        <fullName evidence="1">Uncharacterized protein</fullName>
    </submittedName>
</protein>
<accession>Q6AKB5</accession>
<keyword evidence="2" id="KW-1185">Reference proteome</keyword>